<keyword evidence="3" id="KW-1185">Reference proteome</keyword>
<sequence length="354" mass="37302">MAGAAAGVAAVPAVAVGVAQGVTRARRASTTAPGSVTASKRFDLTAPSTMLLREVWLGGTRVLQSFAFDNTRGHLFTVQLVDGGLELPGETQTFSGSDRTADGDLCVTRLDLSGEILGTMYLRGFGHGVQIGVESTGSGSYLWTESHSVRTLEADGSYTGWGDRLARFEFANGTVLTPDSPAVAQHTLEAGVDRTTCAIDPVTNRIAVRCRVSGAYRYRLYDLADFTSGGRTALADVAQPADLQPGYSDTFQGFASYGSSLYLLAGTAYGTDGSVSPNGNTYVTCVDWNTGSVAEQELTKAGYSLPYREPEGMAIQIPDPASPQAVRLCMGFASTASDTDSRKKASVYYKDALV</sequence>
<dbReference type="AlphaFoldDB" id="A0A221P7U7"/>
<dbReference type="STRING" id="1355015.LK06_009760"/>
<dbReference type="EMBL" id="CP022433">
    <property type="protein sequence ID" value="ASN28329.1"/>
    <property type="molecule type" value="Genomic_DNA"/>
</dbReference>
<dbReference type="OrthoDB" id="3968810at2"/>
<dbReference type="KEGG" id="splu:LK06_009760"/>
<protein>
    <submittedName>
        <fullName evidence="2">Tat pathway signal sequence domain protein</fullName>
    </submittedName>
</protein>
<dbReference type="Proteomes" id="UP000031501">
    <property type="component" value="Chromosome"/>
</dbReference>
<accession>A0A221P7U7</accession>
<name>A0A221P7U7_9ACTN</name>
<feature type="domain" description="P68 RBP/TagC-like beta-propeller" evidence="1">
    <location>
        <begin position="62"/>
        <end position="318"/>
    </location>
</feature>
<reference evidence="2 3" key="1">
    <citation type="submission" date="2017-07" db="EMBL/GenBank/DDBJ databases">
        <title>Genome sequence of Streptomyces pluripotens MUSC 137T.</title>
        <authorList>
            <person name="Ser H.-L."/>
            <person name="Lee L.-H."/>
        </authorList>
    </citation>
    <scope>NUCLEOTIDE SEQUENCE [LARGE SCALE GENOMIC DNA]</scope>
    <source>
        <strain evidence="2 3">MUSC 137</strain>
    </source>
</reference>
<gene>
    <name evidence="2" type="ORF">LK07_10885</name>
</gene>
<dbReference type="Pfam" id="PF21311">
    <property type="entry name" value="Phage_RBD_prop"/>
    <property type="match status" value="1"/>
</dbReference>
<evidence type="ECO:0000313" key="2">
    <source>
        <dbReference type="EMBL" id="ASN28329.1"/>
    </source>
</evidence>
<evidence type="ECO:0000313" key="3">
    <source>
        <dbReference type="Proteomes" id="UP000031501"/>
    </source>
</evidence>
<proteinExistence type="predicted"/>
<organism evidence="2 3">
    <name type="scientific">Streptomyces pluripotens</name>
    <dbReference type="NCBI Taxonomy" id="1355015"/>
    <lineage>
        <taxon>Bacteria</taxon>
        <taxon>Bacillati</taxon>
        <taxon>Actinomycetota</taxon>
        <taxon>Actinomycetes</taxon>
        <taxon>Kitasatosporales</taxon>
        <taxon>Streptomycetaceae</taxon>
        <taxon>Streptomyces</taxon>
    </lineage>
</organism>
<evidence type="ECO:0000259" key="1">
    <source>
        <dbReference type="Pfam" id="PF21311"/>
    </source>
</evidence>
<dbReference type="InterPro" id="IPR048799">
    <property type="entry name" value="P68_RBP_TagC-like_beta-prop"/>
</dbReference>